<dbReference type="GO" id="GO:0000272">
    <property type="term" value="P:polysaccharide catabolic process"/>
    <property type="evidence" value="ECO:0007669"/>
    <property type="project" value="InterPro"/>
</dbReference>
<reference evidence="8" key="1">
    <citation type="submission" date="2023-04" db="EMBL/GenBank/DDBJ databases">
        <authorList>
            <person name="Vijverberg K."/>
            <person name="Xiong W."/>
            <person name="Schranz E."/>
        </authorList>
    </citation>
    <scope>NUCLEOTIDE SEQUENCE</scope>
</reference>
<dbReference type="GO" id="GO:0016985">
    <property type="term" value="F:mannan endo-1,4-beta-mannosidase activity"/>
    <property type="evidence" value="ECO:0007669"/>
    <property type="project" value="UniProtKB-EC"/>
</dbReference>
<dbReference type="SUPFAM" id="SSF51445">
    <property type="entry name" value="(Trans)glycosidases"/>
    <property type="match status" value="1"/>
</dbReference>
<feature type="signal peptide" evidence="6">
    <location>
        <begin position="1"/>
        <end position="30"/>
    </location>
</feature>
<keyword evidence="4" id="KW-0378">Hydrolase</keyword>
<evidence type="ECO:0000259" key="7">
    <source>
        <dbReference type="Pfam" id="PF26410"/>
    </source>
</evidence>
<keyword evidence="5" id="KW-0326">Glycosidase</keyword>
<name>A0AA35YY62_LACSI</name>
<gene>
    <name evidence="8" type="ORF">LSALG_LOCUS21710</name>
</gene>
<evidence type="ECO:0000256" key="1">
    <source>
        <dbReference type="ARBA" id="ARBA00001678"/>
    </source>
</evidence>
<dbReference type="Pfam" id="PF26410">
    <property type="entry name" value="GH5_mannosidase"/>
    <property type="match status" value="2"/>
</dbReference>
<feature type="domain" description="Glycoside hydrolase family 5" evidence="7">
    <location>
        <begin position="39"/>
        <end position="132"/>
    </location>
</feature>
<evidence type="ECO:0000256" key="3">
    <source>
        <dbReference type="ARBA" id="ARBA00012706"/>
    </source>
</evidence>
<protein>
    <recommendedName>
        <fullName evidence="3">mannan endo-1,4-beta-mannosidase</fullName>
        <ecNumber evidence="3">3.2.1.78</ecNumber>
    </recommendedName>
</protein>
<dbReference type="FunFam" id="3.20.20.80:FF:000313">
    <property type="entry name" value="Uncharacterized protein"/>
    <property type="match status" value="1"/>
</dbReference>
<evidence type="ECO:0000256" key="2">
    <source>
        <dbReference type="ARBA" id="ARBA00005641"/>
    </source>
</evidence>
<organism evidence="8 9">
    <name type="scientific">Lactuca saligna</name>
    <name type="common">Willowleaf lettuce</name>
    <dbReference type="NCBI Taxonomy" id="75948"/>
    <lineage>
        <taxon>Eukaryota</taxon>
        <taxon>Viridiplantae</taxon>
        <taxon>Streptophyta</taxon>
        <taxon>Embryophyta</taxon>
        <taxon>Tracheophyta</taxon>
        <taxon>Spermatophyta</taxon>
        <taxon>Magnoliopsida</taxon>
        <taxon>eudicotyledons</taxon>
        <taxon>Gunneridae</taxon>
        <taxon>Pentapetalae</taxon>
        <taxon>asterids</taxon>
        <taxon>campanulids</taxon>
        <taxon>Asterales</taxon>
        <taxon>Asteraceae</taxon>
        <taxon>Cichorioideae</taxon>
        <taxon>Cichorieae</taxon>
        <taxon>Lactucinae</taxon>
        <taxon>Lactuca</taxon>
    </lineage>
</organism>
<keyword evidence="9" id="KW-1185">Reference proteome</keyword>
<proteinExistence type="inferred from homology"/>
<evidence type="ECO:0000313" key="8">
    <source>
        <dbReference type="EMBL" id="CAI9282047.1"/>
    </source>
</evidence>
<comment type="similarity">
    <text evidence="2">Belongs to the glycosyl hydrolase 5 (cellulase A) family.</text>
</comment>
<evidence type="ECO:0000256" key="4">
    <source>
        <dbReference type="ARBA" id="ARBA00022801"/>
    </source>
</evidence>
<evidence type="ECO:0000256" key="5">
    <source>
        <dbReference type="ARBA" id="ARBA00023295"/>
    </source>
</evidence>
<dbReference type="InterPro" id="IPR001547">
    <property type="entry name" value="Glyco_hydro_5"/>
</dbReference>
<dbReference type="PANTHER" id="PTHR31451:SF59">
    <property type="entry name" value="MANNAN ENDO-1,4-BETA-MANNOSIDASE"/>
    <property type="match status" value="1"/>
</dbReference>
<keyword evidence="6" id="KW-0732">Signal</keyword>
<evidence type="ECO:0000256" key="6">
    <source>
        <dbReference type="SAM" id="SignalP"/>
    </source>
</evidence>
<dbReference type="EMBL" id="OX465080">
    <property type="protein sequence ID" value="CAI9282047.1"/>
    <property type="molecule type" value="Genomic_DNA"/>
</dbReference>
<evidence type="ECO:0000313" key="9">
    <source>
        <dbReference type="Proteomes" id="UP001177003"/>
    </source>
</evidence>
<dbReference type="InterPro" id="IPR045053">
    <property type="entry name" value="MAN-like"/>
</dbReference>
<dbReference type="Proteomes" id="UP001177003">
    <property type="component" value="Chromosome 4"/>
</dbReference>
<accession>A0AA35YY62</accession>
<dbReference type="Gene3D" id="3.20.20.80">
    <property type="entry name" value="Glycosidases"/>
    <property type="match status" value="1"/>
</dbReference>
<feature type="domain" description="Glycoside hydrolase family 5" evidence="7">
    <location>
        <begin position="140"/>
        <end position="343"/>
    </location>
</feature>
<dbReference type="AlphaFoldDB" id="A0AA35YY62"/>
<dbReference type="InterPro" id="IPR017853">
    <property type="entry name" value="GH"/>
</dbReference>
<sequence>MSTYIRYGHHSWSALIVVLCMALLCCVCECRVYRGKAAGFVQTKGTNFVLNGSPFLFNGFNAYWMMNVATVPKERIKVTEVLQDAANVGLSVCRTWAFADGGDKALQISPGAYNEHVFQGLDFVVSEARKHGVPISSDDDFYTNPIVKEYYKNHVQRIITRVNTITGIAYRDDTTIMAWELMNEPRCQADYSGRTVNGWIQEMASFVKSLDRHHLLEVGMEGFYGDTMPERKQINPGYQVGTDFITNNLVSEIDFATIHAYPDQWLSGQNEDSQMEFMQRWMWSHYEDSRVILKKPLVIAEFGKSSNNQEYNINKRDSYIDAVYRNIYMMANTGGTVGGGLVWQLMADGMGSFSDGYQIILSKSPSTSSIISEQSHSMRTLSHLLRIRSQNVRLGKDHRQNQNLKSLEKDTHCLALTRGIRALFEALVCQSRCPEIQAGSEKPLDKAQIVDCNPTRILMEPELNTYEAKNNQKCLKEIIDKIQIQWNEGAFGSQICRTCNL</sequence>
<dbReference type="PANTHER" id="PTHR31451">
    <property type="match status" value="1"/>
</dbReference>
<feature type="chain" id="PRO_5041361637" description="mannan endo-1,4-beta-mannosidase" evidence="6">
    <location>
        <begin position="31"/>
        <end position="501"/>
    </location>
</feature>
<comment type="catalytic activity">
    <reaction evidence="1">
        <text>Random hydrolysis of (1-&gt;4)-beta-D-mannosidic linkages in mannans, galactomannans and glucomannans.</text>
        <dbReference type="EC" id="3.2.1.78"/>
    </reaction>
</comment>
<dbReference type="EC" id="3.2.1.78" evidence="3"/>